<dbReference type="Gene3D" id="3.40.50.1000">
    <property type="entry name" value="HAD superfamily/HAD-like"/>
    <property type="match status" value="1"/>
</dbReference>
<name>A0A382C506_9ZZZZ</name>
<dbReference type="InterPro" id="IPR036412">
    <property type="entry name" value="HAD-like_sf"/>
</dbReference>
<proteinExistence type="predicted"/>
<dbReference type="SUPFAM" id="SSF56784">
    <property type="entry name" value="HAD-like"/>
    <property type="match status" value="1"/>
</dbReference>
<accession>A0A382C506</accession>
<dbReference type="AlphaFoldDB" id="A0A382C506"/>
<dbReference type="EMBL" id="UINC01032835">
    <property type="protein sequence ID" value="SVB21146.1"/>
    <property type="molecule type" value="Genomic_DNA"/>
</dbReference>
<protein>
    <recommendedName>
        <fullName evidence="2">LNS2/PITP domain-containing protein</fullName>
    </recommendedName>
</protein>
<dbReference type="InterPro" id="IPR023214">
    <property type="entry name" value="HAD_sf"/>
</dbReference>
<organism evidence="1">
    <name type="scientific">marine metagenome</name>
    <dbReference type="NCBI Taxonomy" id="408172"/>
    <lineage>
        <taxon>unclassified sequences</taxon>
        <taxon>metagenomes</taxon>
        <taxon>ecological metagenomes</taxon>
    </lineage>
</organism>
<gene>
    <name evidence="1" type="ORF">METZ01_LOCUS174000</name>
</gene>
<evidence type="ECO:0000313" key="1">
    <source>
        <dbReference type="EMBL" id="SVB21146.1"/>
    </source>
</evidence>
<sequence length="142" mass="16095">MEPPIINVQGCSLDSSKNIVVDIDGVICECNAGDYANSPPLLYGIKRVNELYDRGFYIILLTARYGDREFGNLARQYQRGFIELVDWLKDNNVKYNEVRLGKPPAMLYIDDKAARVEGDSEDGWSHVSESLEKALKKDKYGQ</sequence>
<reference evidence="1" key="1">
    <citation type="submission" date="2018-05" db="EMBL/GenBank/DDBJ databases">
        <authorList>
            <person name="Lanie J.A."/>
            <person name="Ng W.-L."/>
            <person name="Kazmierczak K.M."/>
            <person name="Andrzejewski T.M."/>
            <person name="Davidsen T.M."/>
            <person name="Wayne K.J."/>
            <person name="Tettelin H."/>
            <person name="Glass J.I."/>
            <person name="Rusch D."/>
            <person name="Podicherti R."/>
            <person name="Tsui H.-C.T."/>
            <person name="Winkler M.E."/>
        </authorList>
    </citation>
    <scope>NUCLEOTIDE SEQUENCE</scope>
</reference>
<evidence type="ECO:0008006" key="2">
    <source>
        <dbReference type="Google" id="ProtNLM"/>
    </source>
</evidence>